<protein>
    <submittedName>
        <fullName evidence="2">Uncharacterized protein</fullName>
    </submittedName>
</protein>
<organism evidence="2">
    <name type="scientific">Anguilla anguilla</name>
    <name type="common">European freshwater eel</name>
    <name type="synonym">Muraena anguilla</name>
    <dbReference type="NCBI Taxonomy" id="7936"/>
    <lineage>
        <taxon>Eukaryota</taxon>
        <taxon>Metazoa</taxon>
        <taxon>Chordata</taxon>
        <taxon>Craniata</taxon>
        <taxon>Vertebrata</taxon>
        <taxon>Euteleostomi</taxon>
        <taxon>Actinopterygii</taxon>
        <taxon>Neopterygii</taxon>
        <taxon>Teleostei</taxon>
        <taxon>Anguilliformes</taxon>
        <taxon>Anguillidae</taxon>
        <taxon>Anguilla</taxon>
    </lineage>
</organism>
<accession>A0A0E9QL91</accession>
<name>A0A0E9QL91_ANGAN</name>
<proteinExistence type="predicted"/>
<keyword evidence="1" id="KW-0812">Transmembrane</keyword>
<feature type="transmembrane region" description="Helical" evidence="1">
    <location>
        <begin position="6"/>
        <end position="29"/>
    </location>
</feature>
<reference evidence="2" key="1">
    <citation type="submission" date="2014-11" db="EMBL/GenBank/DDBJ databases">
        <authorList>
            <person name="Amaro Gonzalez C."/>
        </authorList>
    </citation>
    <scope>NUCLEOTIDE SEQUENCE</scope>
</reference>
<dbReference type="EMBL" id="GBXM01091704">
    <property type="protein sequence ID" value="JAH16873.1"/>
    <property type="molecule type" value="Transcribed_RNA"/>
</dbReference>
<dbReference type="AlphaFoldDB" id="A0A0E9QL91"/>
<evidence type="ECO:0000256" key="1">
    <source>
        <dbReference type="SAM" id="Phobius"/>
    </source>
</evidence>
<reference evidence="2" key="2">
    <citation type="journal article" date="2015" name="Fish Shellfish Immunol.">
        <title>Early steps in the European eel (Anguilla anguilla)-Vibrio vulnificus interaction in the gills: Role of the RtxA13 toxin.</title>
        <authorList>
            <person name="Callol A."/>
            <person name="Pajuelo D."/>
            <person name="Ebbesson L."/>
            <person name="Teles M."/>
            <person name="MacKenzie S."/>
            <person name="Amaro C."/>
        </authorList>
    </citation>
    <scope>NUCLEOTIDE SEQUENCE</scope>
</reference>
<keyword evidence="1" id="KW-0472">Membrane</keyword>
<sequence length="36" mass="4252">MWSFKLYVTSVSNVYYLVEIICSSAVFHLKNVFSYL</sequence>
<keyword evidence="1" id="KW-1133">Transmembrane helix</keyword>
<evidence type="ECO:0000313" key="2">
    <source>
        <dbReference type="EMBL" id="JAH16873.1"/>
    </source>
</evidence>